<dbReference type="GO" id="GO:0004674">
    <property type="term" value="F:protein serine/threonine kinase activity"/>
    <property type="evidence" value="ECO:0007669"/>
    <property type="project" value="UniProtKB-KW"/>
</dbReference>
<dbReference type="InterPro" id="IPR011009">
    <property type="entry name" value="Kinase-like_dom_sf"/>
</dbReference>
<dbReference type="Proteomes" id="UP000554766">
    <property type="component" value="Unassembled WGS sequence"/>
</dbReference>
<dbReference type="InterPro" id="IPR052396">
    <property type="entry name" value="Meiotic_Drive_Suppr_Kinase"/>
</dbReference>
<accession>A0A7L4PD81</accession>
<reference evidence="1 2" key="1">
    <citation type="journal article" date="2020" name="Nat. Commun.">
        <title>The structures of two archaeal type IV pili illuminate evolutionary relationships.</title>
        <authorList>
            <person name="Wang F."/>
            <person name="Baquero D.P."/>
            <person name="Su Z."/>
            <person name="Beltran L.C."/>
            <person name="Prangishvili D."/>
            <person name="Krupovic M."/>
            <person name="Egelman E.H."/>
        </authorList>
    </citation>
    <scope>NUCLEOTIDE SEQUENCE [LARGE SCALE GENOMIC DNA]</scope>
    <source>
        <strain evidence="1 2">2GA</strain>
    </source>
</reference>
<protein>
    <submittedName>
        <fullName evidence="1">Serine/threonine protein kinase</fullName>
    </submittedName>
</protein>
<keyword evidence="1" id="KW-0808">Transferase</keyword>
<organism evidence="1 2">
    <name type="scientific">Pyrobaculum arsenaticum</name>
    <dbReference type="NCBI Taxonomy" id="121277"/>
    <lineage>
        <taxon>Archaea</taxon>
        <taxon>Thermoproteota</taxon>
        <taxon>Thermoprotei</taxon>
        <taxon>Thermoproteales</taxon>
        <taxon>Thermoproteaceae</taxon>
        <taxon>Pyrobaculum</taxon>
    </lineage>
</organism>
<gene>
    <name evidence="1" type="ORF">HC235_11265</name>
</gene>
<keyword evidence="1" id="KW-0418">Kinase</keyword>
<evidence type="ECO:0000313" key="1">
    <source>
        <dbReference type="EMBL" id="NYR16494.1"/>
    </source>
</evidence>
<proteinExistence type="predicted"/>
<dbReference type="GeneID" id="5055304"/>
<sequence length="224" mass="24824">MYVTRLLLALGGGLQHALSVARQLEELGLVVVEGGNVLHNGVLVVGKGTNSIVFLCRPRLGDFKLACKIRRGDSSRESLTHEAQMLHVANTVGVGPRIYTYSKDVVAYRFVDGVPIDEWWRAACPQERKTLVEELMTQAYRLDVVGISHNELSRLQKHVLVEGGRPVIIDFESATVGGGNNVTQIANGLLRFGIRPPIEALRYYKRCLCREGFEQVLTEVVSQI</sequence>
<dbReference type="OMA" id="KNFTSAM"/>
<dbReference type="RefSeq" id="WP_011901442.1">
    <property type="nucleotide sequence ID" value="NZ_JAAVJF010000006.1"/>
</dbReference>
<dbReference type="PANTHER" id="PTHR37171">
    <property type="entry name" value="SERINE/THREONINE-PROTEIN KINASE YRZF-RELATED"/>
    <property type="match status" value="1"/>
</dbReference>
<comment type="caution">
    <text evidence="1">The sequence shown here is derived from an EMBL/GenBank/DDBJ whole genome shotgun (WGS) entry which is preliminary data.</text>
</comment>
<keyword evidence="1" id="KW-0723">Serine/threonine-protein kinase</keyword>
<keyword evidence="2" id="KW-1185">Reference proteome</keyword>
<name>A0A7L4PD81_9CREN</name>
<dbReference type="SUPFAM" id="SSF56112">
    <property type="entry name" value="Protein kinase-like (PK-like)"/>
    <property type="match status" value="1"/>
</dbReference>
<dbReference type="PANTHER" id="PTHR37171:SF1">
    <property type="entry name" value="SERINE_THREONINE-PROTEIN KINASE YRZF-RELATED"/>
    <property type="match status" value="1"/>
</dbReference>
<evidence type="ECO:0000313" key="2">
    <source>
        <dbReference type="Proteomes" id="UP000554766"/>
    </source>
</evidence>
<dbReference type="AlphaFoldDB" id="A0A7L4PD81"/>
<dbReference type="EMBL" id="JAAVJF010000006">
    <property type="protein sequence ID" value="NYR16494.1"/>
    <property type="molecule type" value="Genomic_DNA"/>
</dbReference>